<evidence type="ECO:0000313" key="5">
    <source>
        <dbReference type="Proteomes" id="UP000184383"/>
    </source>
</evidence>
<reference evidence="5" key="1">
    <citation type="journal article" date="2017" name="Genome Biol.">
        <title>Comparative genomics reveals high biological diversity and specific adaptations in the industrially and medically important fungal genus Aspergillus.</title>
        <authorList>
            <person name="de Vries R.P."/>
            <person name="Riley R."/>
            <person name="Wiebenga A."/>
            <person name="Aguilar-Osorio G."/>
            <person name="Amillis S."/>
            <person name="Uchima C.A."/>
            <person name="Anderluh G."/>
            <person name="Asadollahi M."/>
            <person name="Askin M."/>
            <person name="Barry K."/>
            <person name="Battaglia E."/>
            <person name="Bayram O."/>
            <person name="Benocci T."/>
            <person name="Braus-Stromeyer S.A."/>
            <person name="Caldana C."/>
            <person name="Canovas D."/>
            <person name="Cerqueira G.C."/>
            <person name="Chen F."/>
            <person name="Chen W."/>
            <person name="Choi C."/>
            <person name="Clum A."/>
            <person name="Dos Santos R.A."/>
            <person name="Damasio A.R."/>
            <person name="Diallinas G."/>
            <person name="Emri T."/>
            <person name="Fekete E."/>
            <person name="Flipphi M."/>
            <person name="Freyberg S."/>
            <person name="Gallo A."/>
            <person name="Gournas C."/>
            <person name="Habgood R."/>
            <person name="Hainaut M."/>
            <person name="Harispe M.L."/>
            <person name="Henrissat B."/>
            <person name="Hilden K.S."/>
            <person name="Hope R."/>
            <person name="Hossain A."/>
            <person name="Karabika E."/>
            <person name="Karaffa L."/>
            <person name="Karanyi Z."/>
            <person name="Krasevec N."/>
            <person name="Kuo A."/>
            <person name="Kusch H."/>
            <person name="LaButti K."/>
            <person name="Lagendijk E.L."/>
            <person name="Lapidus A."/>
            <person name="Levasseur A."/>
            <person name="Lindquist E."/>
            <person name="Lipzen A."/>
            <person name="Logrieco A.F."/>
            <person name="MacCabe A."/>
            <person name="Maekelae M.R."/>
            <person name="Malavazi I."/>
            <person name="Melin P."/>
            <person name="Meyer V."/>
            <person name="Mielnichuk N."/>
            <person name="Miskei M."/>
            <person name="Molnar A.P."/>
            <person name="Mule G."/>
            <person name="Ngan C.Y."/>
            <person name="Orejas M."/>
            <person name="Orosz E."/>
            <person name="Ouedraogo J.P."/>
            <person name="Overkamp K.M."/>
            <person name="Park H.-S."/>
            <person name="Perrone G."/>
            <person name="Piumi F."/>
            <person name="Punt P.J."/>
            <person name="Ram A.F."/>
            <person name="Ramon A."/>
            <person name="Rauscher S."/>
            <person name="Record E."/>
            <person name="Riano-Pachon D.M."/>
            <person name="Robert V."/>
            <person name="Roehrig J."/>
            <person name="Ruller R."/>
            <person name="Salamov A."/>
            <person name="Salih N.S."/>
            <person name="Samson R.A."/>
            <person name="Sandor E."/>
            <person name="Sanguinetti M."/>
            <person name="Schuetze T."/>
            <person name="Sepcic K."/>
            <person name="Shelest E."/>
            <person name="Sherlock G."/>
            <person name="Sophianopoulou V."/>
            <person name="Squina F.M."/>
            <person name="Sun H."/>
            <person name="Susca A."/>
            <person name="Todd R.B."/>
            <person name="Tsang A."/>
            <person name="Unkles S.E."/>
            <person name="van de Wiele N."/>
            <person name="van Rossen-Uffink D."/>
            <person name="Oliveira J.V."/>
            <person name="Vesth T.C."/>
            <person name="Visser J."/>
            <person name="Yu J.-H."/>
            <person name="Zhou M."/>
            <person name="Andersen M.R."/>
            <person name="Archer D.B."/>
            <person name="Baker S.E."/>
            <person name="Benoit I."/>
            <person name="Brakhage A.A."/>
            <person name="Braus G.H."/>
            <person name="Fischer R."/>
            <person name="Frisvad J.C."/>
            <person name="Goldman G.H."/>
            <person name="Houbraken J."/>
            <person name="Oakley B."/>
            <person name="Pocsi I."/>
            <person name="Scazzocchio C."/>
            <person name="Seiboth B."/>
            <person name="vanKuyk P.A."/>
            <person name="Wortman J."/>
            <person name="Dyer P.S."/>
            <person name="Grigoriev I.V."/>
        </authorList>
    </citation>
    <scope>NUCLEOTIDE SEQUENCE [LARGE SCALE GENOMIC DNA]</scope>
    <source>
        <strain evidence="5">DTO 134E9</strain>
    </source>
</reference>
<evidence type="ECO:0000313" key="4">
    <source>
        <dbReference type="EMBL" id="OJJ38809.1"/>
    </source>
</evidence>
<dbReference type="PROSITE" id="PS51723">
    <property type="entry name" value="PEPTIDASE_M60"/>
    <property type="match status" value="1"/>
</dbReference>
<dbReference type="InterPro" id="IPR035423">
    <property type="entry name" value="M60-like_N"/>
</dbReference>
<dbReference type="InterPro" id="IPR042279">
    <property type="entry name" value="Pep_M60_3"/>
</dbReference>
<evidence type="ECO:0000256" key="1">
    <source>
        <dbReference type="SAM" id="MobiDB-lite"/>
    </source>
</evidence>
<dbReference type="VEuPathDB" id="FungiDB:ASPWEDRAFT_57412"/>
<feature type="region of interest" description="Disordered" evidence="1">
    <location>
        <begin position="592"/>
        <end position="614"/>
    </location>
</feature>
<gene>
    <name evidence="4" type="ORF">ASPWEDRAFT_57412</name>
</gene>
<proteinExistence type="predicted"/>
<evidence type="ECO:0000259" key="3">
    <source>
        <dbReference type="PROSITE" id="PS51723"/>
    </source>
</evidence>
<feature type="compositionally biased region" description="Basic and acidic residues" evidence="1">
    <location>
        <begin position="592"/>
        <end position="607"/>
    </location>
</feature>
<feature type="region of interest" description="Disordered" evidence="1">
    <location>
        <begin position="271"/>
        <end position="301"/>
    </location>
</feature>
<dbReference type="OrthoDB" id="10260387at2759"/>
<dbReference type="AlphaFoldDB" id="A0A1L9RV61"/>
<dbReference type="InterPro" id="IPR031161">
    <property type="entry name" value="Peptidase_M60_dom"/>
</dbReference>
<name>A0A1L9RV61_ASPWE</name>
<dbReference type="Pfam" id="PF17291">
    <property type="entry name" value="M60-like_N"/>
    <property type="match status" value="1"/>
</dbReference>
<organism evidence="4 5">
    <name type="scientific">Aspergillus wentii DTO 134E9</name>
    <dbReference type="NCBI Taxonomy" id="1073089"/>
    <lineage>
        <taxon>Eukaryota</taxon>
        <taxon>Fungi</taxon>
        <taxon>Dikarya</taxon>
        <taxon>Ascomycota</taxon>
        <taxon>Pezizomycotina</taxon>
        <taxon>Eurotiomycetes</taxon>
        <taxon>Eurotiomycetidae</taxon>
        <taxon>Eurotiales</taxon>
        <taxon>Aspergillaceae</taxon>
        <taxon>Aspergillus</taxon>
        <taxon>Aspergillus subgen. Cremei</taxon>
    </lineage>
</organism>
<sequence length="614" mass="70226">MRPLHYAALHLLAGVCLGAPRVTESVFDLDVDDPWESLTRADSSLESDFLCDSAGIEDQHLLSDEEDALLADDSYPANNLIFQDPHQVPIIRPSSPFYPLAESKVSVQIRGIPKGKAKKVILETPDLGQWNLSVTARAPNCPETKPGSTKLRCQWDSYYYTRWTQFTLQLGEYSDSKIDIPITLKTYVGDTVDTTKGRIQWTVRHPKAYKQTEPDKFPQPRTLVVNALPSAESEKKRLRQWFNWADFQPTGFYLNPNTPLKVLCSSQHKSGPQPQLLIGTPALGDPDSDRESRPNSLEELPPLKGGLNIVSSPIGGIIYVRYTSDSDTWPRPDFIHLSGDAAQPIPFFIEGQTTERQWKQMLDLTTKYADKGQDQQSLLDTHAEIIYAQNKMSGLSFDASDPRDRASELRPMVVETKRGNPNAYTYRAAMPPTYDDSIWWVPRVRTSWGMWHEYGHQRQHVPTWSWSGLAEVTVNIYSLAAMRHFDPNAHQDVKYWNEAKKYLAEPDSKKDFDNGAFEGYNKLYVKLVMFEQLRVVFGDPFYHRLHQVSRRTSDQPQADRKHFFMTTASEVTEVDLSEYFIKWGLKPEKRSLDSMKKHRKPSEDYTKRPVFGGE</sequence>
<dbReference type="RefSeq" id="XP_040692485.1">
    <property type="nucleotide sequence ID" value="XM_040838336.1"/>
</dbReference>
<feature type="signal peptide" evidence="2">
    <location>
        <begin position="1"/>
        <end position="18"/>
    </location>
</feature>
<dbReference type="GeneID" id="63754184"/>
<keyword evidence="2" id="KW-0732">Signal</keyword>
<feature type="chain" id="PRO_5013313197" description="Peptidase M60 domain-containing protein" evidence="2">
    <location>
        <begin position="19"/>
        <end position="614"/>
    </location>
</feature>
<dbReference type="Gene3D" id="3.40.390.80">
    <property type="entry name" value="Peptidase M60, enhancin-like domain 2"/>
    <property type="match status" value="1"/>
</dbReference>
<dbReference type="Pfam" id="PF13402">
    <property type="entry name" value="Peptidase_M60"/>
    <property type="match status" value="1"/>
</dbReference>
<dbReference type="Gene3D" id="1.10.390.30">
    <property type="entry name" value="Peptidase M60, enhancin-like domain 3"/>
    <property type="match status" value="1"/>
</dbReference>
<keyword evidence="5" id="KW-1185">Reference proteome</keyword>
<feature type="domain" description="Peptidase M60" evidence="3">
    <location>
        <begin position="245"/>
        <end position="538"/>
    </location>
</feature>
<dbReference type="Proteomes" id="UP000184383">
    <property type="component" value="Unassembled WGS sequence"/>
</dbReference>
<dbReference type="EMBL" id="KV878210">
    <property type="protein sequence ID" value="OJJ38809.1"/>
    <property type="molecule type" value="Genomic_DNA"/>
</dbReference>
<evidence type="ECO:0000256" key="2">
    <source>
        <dbReference type="SAM" id="SignalP"/>
    </source>
</evidence>
<protein>
    <recommendedName>
        <fullName evidence="3">Peptidase M60 domain-containing protein</fullName>
    </recommendedName>
</protein>
<dbReference type="SMART" id="SM01276">
    <property type="entry name" value="M60-like"/>
    <property type="match status" value="1"/>
</dbReference>
<dbReference type="Gene3D" id="2.60.120.1250">
    <property type="entry name" value="Peptidase M60, enhancin-like domain 1"/>
    <property type="match status" value="1"/>
</dbReference>
<accession>A0A1L9RV61</accession>